<dbReference type="RefSeq" id="WP_376920889.1">
    <property type="nucleotide sequence ID" value="NZ_JBHRSW010000029.1"/>
</dbReference>
<dbReference type="InterPro" id="IPR035986">
    <property type="entry name" value="PKD_dom_sf"/>
</dbReference>
<keyword evidence="6 8" id="KW-0408">Iron</keyword>
<dbReference type="EMBL" id="JBHRSW010000029">
    <property type="protein sequence ID" value="MFC3122768.1"/>
    <property type="molecule type" value="Genomic_DNA"/>
</dbReference>
<dbReference type="SMART" id="SM00089">
    <property type="entry name" value="PKD"/>
    <property type="match status" value="1"/>
</dbReference>
<dbReference type="SUPFAM" id="SSF52317">
    <property type="entry name" value="Class I glutamine amidotransferase-like"/>
    <property type="match status" value="1"/>
</dbReference>
<keyword evidence="5" id="KW-0249">Electron transport</keyword>
<dbReference type="InterPro" id="IPR022409">
    <property type="entry name" value="PKD/Chitinase_dom"/>
</dbReference>
<reference evidence="12" key="1">
    <citation type="journal article" date="2019" name="Int. J. Syst. Evol. Microbiol.">
        <title>The Global Catalogue of Microorganisms (GCM) 10K type strain sequencing project: providing services to taxonomists for standard genome sequencing and annotation.</title>
        <authorList>
            <consortium name="The Broad Institute Genomics Platform"/>
            <consortium name="The Broad Institute Genome Sequencing Center for Infectious Disease"/>
            <person name="Wu L."/>
            <person name="Ma J."/>
        </authorList>
    </citation>
    <scope>NUCLEOTIDE SEQUENCE [LARGE SCALE GENOMIC DNA]</scope>
    <source>
        <strain evidence="12">KCTC 52473</strain>
    </source>
</reference>
<feature type="signal peptide" evidence="9">
    <location>
        <begin position="1"/>
        <end position="24"/>
    </location>
</feature>
<dbReference type="InterPro" id="IPR036909">
    <property type="entry name" value="Cyt_c-like_dom_sf"/>
</dbReference>
<dbReference type="Gene3D" id="2.120.10.30">
    <property type="entry name" value="TolB, C-terminal domain"/>
    <property type="match status" value="1"/>
</dbReference>
<keyword evidence="12" id="KW-1185">Reference proteome</keyword>
<dbReference type="Gene3D" id="2.60.40.10">
    <property type="entry name" value="Immunoglobulins"/>
    <property type="match status" value="1"/>
</dbReference>
<dbReference type="PROSITE" id="PS51007">
    <property type="entry name" value="CYTC"/>
    <property type="match status" value="1"/>
</dbReference>
<dbReference type="Gene3D" id="1.10.760.10">
    <property type="entry name" value="Cytochrome c-like domain"/>
    <property type="match status" value="1"/>
</dbReference>
<evidence type="ECO:0000256" key="7">
    <source>
        <dbReference type="ARBA" id="ARBA00031244"/>
    </source>
</evidence>
<dbReference type="Pfam" id="PF07995">
    <property type="entry name" value="GSDH"/>
    <property type="match status" value="1"/>
</dbReference>
<dbReference type="Proteomes" id="UP001595478">
    <property type="component" value="Unassembled WGS sequence"/>
</dbReference>
<gene>
    <name evidence="11" type="ORF">ACFOHL_14175</name>
</gene>
<keyword evidence="9" id="KW-0732">Signal</keyword>
<protein>
    <recommendedName>
        <fullName evidence="1">Cytochrome c-551</fullName>
    </recommendedName>
    <alternativeName>
        <fullName evidence="7">Cytochrome c551</fullName>
    </alternativeName>
</protein>
<keyword evidence="2" id="KW-0813">Transport</keyword>
<organism evidence="11 12">
    <name type="scientific">Agaribacter flavus</name>
    <dbReference type="NCBI Taxonomy" id="1902781"/>
    <lineage>
        <taxon>Bacteria</taxon>
        <taxon>Pseudomonadati</taxon>
        <taxon>Pseudomonadota</taxon>
        <taxon>Gammaproteobacteria</taxon>
        <taxon>Alteromonadales</taxon>
        <taxon>Alteromonadaceae</taxon>
        <taxon>Agaribacter</taxon>
    </lineage>
</organism>
<dbReference type="InterPro" id="IPR013783">
    <property type="entry name" value="Ig-like_fold"/>
</dbReference>
<dbReference type="SUPFAM" id="SSF46626">
    <property type="entry name" value="Cytochrome c"/>
    <property type="match status" value="1"/>
</dbReference>
<dbReference type="PROSITE" id="PS51257">
    <property type="entry name" value="PROKAR_LIPOPROTEIN"/>
    <property type="match status" value="1"/>
</dbReference>
<evidence type="ECO:0000256" key="3">
    <source>
        <dbReference type="ARBA" id="ARBA00022617"/>
    </source>
</evidence>
<evidence type="ECO:0000313" key="11">
    <source>
        <dbReference type="EMBL" id="MFC3122768.1"/>
    </source>
</evidence>
<feature type="domain" description="Cytochrome c" evidence="10">
    <location>
        <begin position="894"/>
        <end position="979"/>
    </location>
</feature>
<keyword evidence="3 8" id="KW-0349">Heme</keyword>
<dbReference type="InterPro" id="IPR009056">
    <property type="entry name" value="Cyt_c-like_dom"/>
</dbReference>
<dbReference type="InterPro" id="IPR011041">
    <property type="entry name" value="Quinoprot_gluc/sorb_DH_b-prop"/>
</dbReference>
<dbReference type="InterPro" id="IPR029010">
    <property type="entry name" value="ThuA-like"/>
</dbReference>
<evidence type="ECO:0000256" key="6">
    <source>
        <dbReference type="ARBA" id="ARBA00023004"/>
    </source>
</evidence>
<dbReference type="Pfam" id="PF00034">
    <property type="entry name" value="Cytochrom_C"/>
    <property type="match status" value="1"/>
</dbReference>
<comment type="caution">
    <text evidence="11">The sequence shown here is derived from an EMBL/GenBank/DDBJ whole genome shotgun (WGS) entry which is preliminary data.</text>
</comment>
<dbReference type="SUPFAM" id="SSF50952">
    <property type="entry name" value="Soluble quinoprotein glucose dehydrogenase"/>
    <property type="match status" value="1"/>
</dbReference>
<evidence type="ECO:0000256" key="9">
    <source>
        <dbReference type="SAM" id="SignalP"/>
    </source>
</evidence>
<dbReference type="InterPro" id="IPR029062">
    <property type="entry name" value="Class_I_gatase-like"/>
</dbReference>
<feature type="chain" id="PRO_5045495019" description="Cytochrome c-551" evidence="9">
    <location>
        <begin position="25"/>
        <end position="1165"/>
    </location>
</feature>
<evidence type="ECO:0000259" key="10">
    <source>
        <dbReference type="PROSITE" id="PS51007"/>
    </source>
</evidence>
<dbReference type="InterPro" id="IPR002324">
    <property type="entry name" value="Cyt_c_ID"/>
</dbReference>
<dbReference type="InterPro" id="IPR012938">
    <property type="entry name" value="Glc/Sorbosone_DH"/>
</dbReference>
<name>A0ABV7FU54_9ALTE</name>
<dbReference type="Gene3D" id="3.40.50.880">
    <property type="match status" value="1"/>
</dbReference>
<proteinExistence type="predicted"/>
<dbReference type="PRINTS" id="PR00606">
    <property type="entry name" value="CYTCHROMECID"/>
</dbReference>
<dbReference type="InterPro" id="IPR000601">
    <property type="entry name" value="PKD_dom"/>
</dbReference>
<evidence type="ECO:0000256" key="4">
    <source>
        <dbReference type="ARBA" id="ARBA00022723"/>
    </source>
</evidence>
<dbReference type="SUPFAM" id="SSF49299">
    <property type="entry name" value="PKD domain"/>
    <property type="match status" value="1"/>
</dbReference>
<evidence type="ECO:0000256" key="5">
    <source>
        <dbReference type="ARBA" id="ARBA00022982"/>
    </source>
</evidence>
<evidence type="ECO:0000256" key="2">
    <source>
        <dbReference type="ARBA" id="ARBA00022448"/>
    </source>
</evidence>
<dbReference type="PANTHER" id="PTHR19328:SF75">
    <property type="entry name" value="ALDOSE SUGAR DEHYDROGENASE YLII"/>
    <property type="match status" value="1"/>
</dbReference>
<sequence length="1165" mass="127165">MNLLRKCRYACVAFVLFGLAACKADNTQVSTNKTPSDNNAAQHLLIFTKVEGDTLVSEASITASAKALSSVLDKNGITSTISNDASLFNDNTLQTYSALVFLNTSGDILNPAQQIAMERYIQAGGGFVGIHGASQTEQDGDWFWYRRLLGASYKQHATIPSNVQQAAVKVVNQSHPATAHISNKISLADQWLEFSHLSPLRNDLLLIDPNTYNRSDFLNEGTSNSPDAYLPISWYQDFDGGQSFYSGLGHREHHYNNPDYVKHILGGIKYAIGDNIRDYRRSRPEPNRFVKEVLLDNLNEPLSLDITQDGSAAIFIERKGKVWWVDLATQTSKEIGDIDVFSAEGFGEFGLVAVALDPSFTSNKHVYLMYNTASPIEGAGPLQRVSRYTLVEGKIDLSTQVTLLDFANTDTCCHTGGNMEFDAKGNLFIATGDNTNPFKSAGVGPADFREGREAHDAYRASANTQDLRGKILRITPNAEGGYTIPAGNLFSDASEGRPEIYVMGTRNPYTIAFDEKEQTLYYGDVGPDSKAANLQRGPKGYDEINKVQQAGNFGWPLFIANNKAYRQYDYATGVSGEWNNPLKPINTSPRNTGLEVLPQAQPAYIWYPYSQSEIFPELGAGSRNALVAGVYRHVAHTDALPEYYEGGLFIGDFMRRWVKVVFSDDTGDIYKIEDFASDAEFAAPIDLKFSHQGQLYVLEYGSKWHTRNADARLSRIVYTGNGNRAPLAKIDTQTRHGLAPLSVELNAKQSTDPDNDPLTYTWKAVALKAQQNPEDADFSGAVIDQATGNTAIFTFANKGKYAIELRVTDGDGLSNATTQVVEVGNAPPQINIAVEGNQSFIWPNENRNYRVSISDNEDGEISQTSEAFERVDIRFAKVGTKTKAQAVGHLAASDPLGPGRALAKKHLCIGCHQEQAQSVGPAFQAIADKYKALDDPIAYLVTSIAAGSTGKWGQHQMPAHDFLAEDIRSSLAQFIMQLKSKEPSLPLNGVLTAGETQASYQLLASYSDTGAEGLSSITEKATYTLASPKIPAAVLKNNKSGASGSKYLGGKDKTIVSSGQRAVLPLGKLDLRDVAGLRVEQKYRHWLPNGAVFTLHQGSPEGITIAKASTQYAASKVDALVYTELSFTEAVNEKDDLYLVISLAEVANDKRTANISAVEFVQAKP</sequence>
<dbReference type="Pfam" id="PF18911">
    <property type="entry name" value="PKD_4"/>
    <property type="match status" value="1"/>
</dbReference>
<dbReference type="InterPro" id="IPR011042">
    <property type="entry name" value="6-blade_b-propeller_TolB-like"/>
</dbReference>
<evidence type="ECO:0000256" key="8">
    <source>
        <dbReference type="PROSITE-ProRule" id="PRU00433"/>
    </source>
</evidence>
<accession>A0ABV7FU54</accession>
<dbReference type="Pfam" id="PF06283">
    <property type="entry name" value="ThuA"/>
    <property type="match status" value="1"/>
</dbReference>
<evidence type="ECO:0000256" key="1">
    <source>
        <dbReference type="ARBA" id="ARBA00021020"/>
    </source>
</evidence>
<dbReference type="PANTHER" id="PTHR19328">
    <property type="entry name" value="HEDGEHOG-INTERACTING PROTEIN"/>
    <property type="match status" value="1"/>
</dbReference>
<keyword evidence="4 8" id="KW-0479">Metal-binding</keyword>
<evidence type="ECO:0000313" key="12">
    <source>
        <dbReference type="Proteomes" id="UP001595478"/>
    </source>
</evidence>